<evidence type="ECO:0000259" key="6">
    <source>
        <dbReference type="Pfam" id="PF00155"/>
    </source>
</evidence>
<dbReference type="InterPro" id="IPR051798">
    <property type="entry name" value="Class-II_PLP-Dep_Aminotrans"/>
</dbReference>
<dbReference type="CDD" id="cd00609">
    <property type="entry name" value="AAT_like"/>
    <property type="match status" value="1"/>
</dbReference>
<name>A0A919J995_9ACTN</name>
<dbReference type="PANTHER" id="PTHR43525:SF2">
    <property type="entry name" value="CYSTATHIONINE BETA-LYASE-RELATED"/>
    <property type="match status" value="1"/>
</dbReference>
<reference evidence="7" key="1">
    <citation type="submission" date="2021-01" db="EMBL/GenBank/DDBJ databases">
        <title>Whole genome shotgun sequence of Actinoplanes ferrugineus NBRC 15555.</title>
        <authorList>
            <person name="Komaki H."/>
            <person name="Tamura T."/>
        </authorList>
    </citation>
    <scope>NUCLEOTIDE SEQUENCE</scope>
    <source>
        <strain evidence="7">NBRC 15555</strain>
    </source>
</reference>
<dbReference type="AlphaFoldDB" id="A0A919J995"/>
<comment type="similarity">
    <text evidence="5">Belongs to the class-II pyridoxal-phosphate-dependent aminotransferase family. MalY/PatB cystathionine beta-lyase subfamily.</text>
</comment>
<comment type="caution">
    <text evidence="7">The sequence shown here is derived from an EMBL/GenBank/DDBJ whole genome shotgun (WGS) entry which is preliminary data.</text>
</comment>
<dbReference type="Proteomes" id="UP000598174">
    <property type="component" value="Unassembled WGS sequence"/>
</dbReference>
<dbReference type="InterPro" id="IPR015424">
    <property type="entry name" value="PyrdxlP-dep_Trfase"/>
</dbReference>
<dbReference type="EMBL" id="BOMM01000060">
    <property type="protein sequence ID" value="GIE15039.1"/>
    <property type="molecule type" value="Genomic_DNA"/>
</dbReference>
<evidence type="ECO:0000256" key="2">
    <source>
        <dbReference type="ARBA" id="ARBA00012224"/>
    </source>
</evidence>
<dbReference type="PANTHER" id="PTHR43525">
    <property type="entry name" value="PROTEIN MALY"/>
    <property type="match status" value="1"/>
</dbReference>
<dbReference type="Gene3D" id="3.40.640.10">
    <property type="entry name" value="Type I PLP-dependent aspartate aminotransferase-like (Major domain)"/>
    <property type="match status" value="1"/>
</dbReference>
<dbReference type="InterPro" id="IPR015421">
    <property type="entry name" value="PyrdxlP-dep_Trfase_major"/>
</dbReference>
<dbReference type="EC" id="4.4.1.13" evidence="2"/>
<keyword evidence="4" id="KW-0456">Lyase</keyword>
<dbReference type="SUPFAM" id="SSF53383">
    <property type="entry name" value="PLP-dependent transferases"/>
    <property type="match status" value="1"/>
</dbReference>
<dbReference type="Pfam" id="PF00155">
    <property type="entry name" value="Aminotran_1_2"/>
    <property type="match status" value="1"/>
</dbReference>
<dbReference type="RefSeq" id="WP_203821420.1">
    <property type="nucleotide sequence ID" value="NZ_BAAABP010000055.1"/>
</dbReference>
<dbReference type="InterPro" id="IPR015422">
    <property type="entry name" value="PyrdxlP-dep_Trfase_small"/>
</dbReference>
<evidence type="ECO:0000256" key="4">
    <source>
        <dbReference type="ARBA" id="ARBA00023239"/>
    </source>
</evidence>
<evidence type="ECO:0000313" key="8">
    <source>
        <dbReference type="Proteomes" id="UP000598174"/>
    </source>
</evidence>
<accession>A0A919J995</accession>
<keyword evidence="8" id="KW-1185">Reference proteome</keyword>
<dbReference type="Gene3D" id="3.90.1150.10">
    <property type="entry name" value="Aspartate Aminotransferase, domain 1"/>
    <property type="match status" value="1"/>
</dbReference>
<evidence type="ECO:0000256" key="1">
    <source>
        <dbReference type="ARBA" id="ARBA00001933"/>
    </source>
</evidence>
<feature type="domain" description="Aminotransferase class I/classII large" evidence="6">
    <location>
        <begin position="65"/>
        <end position="360"/>
    </location>
</feature>
<proteinExistence type="inferred from homology"/>
<dbReference type="GO" id="GO:0030170">
    <property type="term" value="F:pyridoxal phosphate binding"/>
    <property type="evidence" value="ECO:0007669"/>
    <property type="project" value="InterPro"/>
</dbReference>
<gene>
    <name evidence="7" type="ORF">Afe05nite_68790</name>
</gene>
<keyword evidence="3" id="KW-0663">Pyridoxal phosphate</keyword>
<dbReference type="GO" id="GO:0047804">
    <property type="term" value="F:cysteine-S-conjugate beta-lyase activity"/>
    <property type="evidence" value="ECO:0007669"/>
    <property type="project" value="UniProtKB-EC"/>
</dbReference>
<evidence type="ECO:0000256" key="5">
    <source>
        <dbReference type="ARBA" id="ARBA00037974"/>
    </source>
</evidence>
<organism evidence="7 8">
    <name type="scientific">Paractinoplanes ferrugineus</name>
    <dbReference type="NCBI Taxonomy" id="113564"/>
    <lineage>
        <taxon>Bacteria</taxon>
        <taxon>Bacillati</taxon>
        <taxon>Actinomycetota</taxon>
        <taxon>Actinomycetes</taxon>
        <taxon>Micromonosporales</taxon>
        <taxon>Micromonosporaceae</taxon>
        <taxon>Paractinoplanes</taxon>
    </lineage>
</organism>
<dbReference type="InterPro" id="IPR004839">
    <property type="entry name" value="Aminotransferase_I/II_large"/>
</dbReference>
<evidence type="ECO:0000256" key="3">
    <source>
        <dbReference type="ARBA" id="ARBA00022898"/>
    </source>
</evidence>
<sequence>MNPLRQLTLAQLRTRSSEKWRTYPADVLPLFVAEMDVPLAEPIVRAVTDAVRSGDTGYPAGSDYAEAMAEFARERWGWDGITVRRAAVAPDVMYGIVAVLRAIGATRVVINSPVYAPFHAFIRHLGGTVVEAPLDRGRLDLDALRAAFRHADAYLLCSPHNPTGTVHTTGELTAVAELAARHGVRVIADEIHAPLVLAGATFTPYLSVADDGFSVLSASKAWNLAGLKAGLVIAGPAAAERIPAFANEPSHVGVIAHTTALREGGPWLDDLLAGLAENRRLLGERLAEKLPAVHYQPGEATYLAWLDCRELGLGDDPAAVFLDRARVALNSGPTFGTGGAGHVRLNFATSPEVIEQALDRMGTIESCM</sequence>
<protein>
    <recommendedName>
        <fullName evidence="2">cysteine-S-conjugate beta-lyase</fullName>
        <ecNumber evidence="2">4.4.1.13</ecNumber>
    </recommendedName>
</protein>
<evidence type="ECO:0000313" key="7">
    <source>
        <dbReference type="EMBL" id="GIE15039.1"/>
    </source>
</evidence>
<comment type="cofactor">
    <cofactor evidence="1">
        <name>pyridoxal 5'-phosphate</name>
        <dbReference type="ChEBI" id="CHEBI:597326"/>
    </cofactor>
</comment>